<dbReference type="InterPro" id="IPR011343">
    <property type="entry name" value="DeoC"/>
</dbReference>
<dbReference type="PANTHER" id="PTHR10889">
    <property type="entry name" value="DEOXYRIBOSE-PHOSPHATE ALDOLASE"/>
    <property type="match status" value="1"/>
</dbReference>
<accession>A0A174C9T0</accession>
<feature type="active site" description="Schiff-base intermediate with acetaldehyde" evidence="7">
    <location>
        <position position="158"/>
    </location>
</feature>
<dbReference type="SUPFAM" id="SSF51569">
    <property type="entry name" value="Aldolase"/>
    <property type="match status" value="1"/>
</dbReference>
<dbReference type="GO" id="GO:0009264">
    <property type="term" value="P:deoxyribonucleotide catabolic process"/>
    <property type="evidence" value="ECO:0007669"/>
    <property type="project" value="UniProtKB-UniRule"/>
</dbReference>
<dbReference type="InterPro" id="IPR028581">
    <property type="entry name" value="DeoC_typeI"/>
</dbReference>
<sequence length="228" mass="25027">MKITPKELAGYFDHTQLKAYAVRADFEKLCRESREYGFRMVAINPAPVALCRELLSGSDVHVGAAIGFPLGQTTINDKANETKEAIRNGADEIDYVVNLTELKEKNYGYVEREMASIVETCRKAGVISKVIFENCYLTDQEKETLCRIALEVRPDFIKTSTGFGSGGATAADIMLMKRMVGDAVKIKAAGGIRTLDTALEMIDMGVSRIGSTASVSIVEELKARQRES</sequence>
<comment type="catalytic activity">
    <reaction evidence="5 7">
        <text>2-deoxy-D-ribose 5-phosphate = D-glyceraldehyde 3-phosphate + acetaldehyde</text>
        <dbReference type="Rhea" id="RHEA:12821"/>
        <dbReference type="ChEBI" id="CHEBI:15343"/>
        <dbReference type="ChEBI" id="CHEBI:59776"/>
        <dbReference type="ChEBI" id="CHEBI:62877"/>
        <dbReference type="EC" id="4.1.2.4"/>
    </reaction>
</comment>
<dbReference type="InterPro" id="IPR013785">
    <property type="entry name" value="Aldolase_TIM"/>
</dbReference>
<dbReference type="SMART" id="SM01133">
    <property type="entry name" value="DeoC"/>
    <property type="match status" value="1"/>
</dbReference>
<feature type="active site" description="Proton donor/acceptor" evidence="7">
    <location>
        <position position="94"/>
    </location>
</feature>
<feature type="active site" description="Proton donor/acceptor" evidence="7">
    <location>
        <position position="187"/>
    </location>
</feature>
<evidence type="ECO:0000313" key="9">
    <source>
        <dbReference type="Proteomes" id="UP000095651"/>
    </source>
</evidence>
<protein>
    <recommendedName>
        <fullName evidence="7">Deoxyribose-phosphate aldolase</fullName>
        <shortName evidence="7">DERA</shortName>
        <ecNumber evidence="7">4.1.2.4</ecNumber>
    </recommendedName>
    <alternativeName>
        <fullName evidence="7">2-deoxy-D-ribose 5-phosphate aldolase</fullName>
    </alternativeName>
    <alternativeName>
        <fullName evidence="7">Phosphodeoxyriboaldolase</fullName>
        <shortName evidence="7">Deoxyriboaldolase</shortName>
    </alternativeName>
</protein>
<dbReference type="GO" id="GO:0005737">
    <property type="term" value="C:cytoplasm"/>
    <property type="evidence" value="ECO:0007669"/>
    <property type="project" value="UniProtKB-SubCell"/>
</dbReference>
<name>A0A174C9T0_9FIRM</name>
<dbReference type="PIRSF" id="PIRSF001357">
    <property type="entry name" value="DeoC"/>
    <property type="match status" value="1"/>
</dbReference>
<dbReference type="EC" id="4.1.2.4" evidence="7"/>
<organism evidence="8 9">
    <name type="scientific">Hungatella hathewayi</name>
    <dbReference type="NCBI Taxonomy" id="154046"/>
    <lineage>
        <taxon>Bacteria</taxon>
        <taxon>Bacillati</taxon>
        <taxon>Bacillota</taxon>
        <taxon>Clostridia</taxon>
        <taxon>Lachnospirales</taxon>
        <taxon>Lachnospiraceae</taxon>
        <taxon>Hungatella</taxon>
    </lineage>
</organism>
<dbReference type="UniPathway" id="UPA00002">
    <property type="reaction ID" value="UER00468"/>
</dbReference>
<dbReference type="GO" id="GO:0006018">
    <property type="term" value="P:2-deoxyribose 1-phosphate catabolic process"/>
    <property type="evidence" value="ECO:0007669"/>
    <property type="project" value="UniProtKB-UniRule"/>
</dbReference>
<evidence type="ECO:0000256" key="7">
    <source>
        <dbReference type="HAMAP-Rule" id="MF_00114"/>
    </source>
</evidence>
<dbReference type="Pfam" id="PF01791">
    <property type="entry name" value="DeoC"/>
    <property type="match status" value="1"/>
</dbReference>
<comment type="function">
    <text evidence="6 7">Catalyzes a reversible aldol reaction between acetaldehyde and D-glyceraldehyde 3-phosphate to generate 2-deoxy-D-ribose 5-phosphate.</text>
</comment>
<dbReference type="GO" id="GO:0004139">
    <property type="term" value="F:deoxyribose-phosphate aldolase activity"/>
    <property type="evidence" value="ECO:0007669"/>
    <property type="project" value="UniProtKB-UniRule"/>
</dbReference>
<comment type="similarity">
    <text evidence="1 7">Belongs to the DeoC/FbaB aldolase family. DeoC type 1 subfamily.</text>
</comment>
<evidence type="ECO:0000256" key="3">
    <source>
        <dbReference type="ARBA" id="ARBA00023239"/>
    </source>
</evidence>
<dbReference type="HAMAP" id="MF_00114">
    <property type="entry name" value="DeoC_type1"/>
    <property type="match status" value="1"/>
</dbReference>
<evidence type="ECO:0000256" key="6">
    <source>
        <dbReference type="ARBA" id="ARBA00056337"/>
    </source>
</evidence>
<evidence type="ECO:0000256" key="2">
    <source>
        <dbReference type="ARBA" id="ARBA00022490"/>
    </source>
</evidence>
<evidence type="ECO:0000256" key="5">
    <source>
        <dbReference type="ARBA" id="ARBA00048791"/>
    </source>
</evidence>
<comment type="pathway">
    <text evidence="7">Carbohydrate degradation; 2-deoxy-D-ribose 1-phosphate degradation; D-glyceraldehyde 3-phosphate and acetaldehyde from 2-deoxy-alpha-D-ribose 1-phosphate: step 2/2.</text>
</comment>
<reference evidence="8 9" key="1">
    <citation type="submission" date="2015-09" db="EMBL/GenBank/DDBJ databases">
        <authorList>
            <consortium name="Pathogen Informatics"/>
        </authorList>
    </citation>
    <scope>NUCLEOTIDE SEQUENCE [LARGE SCALE GENOMIC DNA]</scope>
    <source>
        <strain evidence="8 9">2789STDY5608850</strain>
    </source>
</reference>
<dbReference type="RefSeq" id="WP_081034195.1">
    <property type="nucleotide sequence ID" value="NZ_CABIXC010000003.1"/>
</dbReference>
<keyword evidence="4 7" id="KW-0704">Schiff base</keyword>
<proteinExistence type="inferred from homology"/>
<keyword evidence="2 7" id="KW-0963">Cytoplasm</keyword>
<evidence type="ECO:0000313" key="8">
    <source>
        <dbReference type="EMBL" id="CUO08498.1"/>
    </source>
</evidence>
<dbReference type="Gene3D" id="3.20.20.70">
    <property type="entry name" value="Aldolase class I"/>
    <property type="match status" value="1"/>
</dbReference>
<dbReference type="InterPro" id="IPR002915">
    <property type="entry name" value="DeoC/FbaB/LacD_aldolase"/>
</dbReference>
<gene>
    <name evidence="8" type="primary">deoC_2</name>
    <name evidence="7" type="synonym">deoC</name>
    <name evidence="8" type="ORF">ERS852407_01852</name>
</gene>
<dbReference type="AlphaFoldDB" id="A0A174C9T0"/>
<dbReference type="CDD" id="cd00959">
    <property type="entry name" value="DeoC"/>
    <property type="match status" value="1"/>
</dbReference>
<evidence type="ECO:0000256" key="1">
    <source>
        <dbReference type="ARBA" id="ARBA00010936"/>
    </source>
</evidence>
<dbReference type="EMBL" id="CYZE01000003">
    <property type="protein sequence ID" value="CUO08498.1"/>
    <property type="molecule type" value="Genomic_DNA"/>
</dbReference>
<evidence type="ECO:0000256" key="4">
    <source>
        <dbReference type="ARBA" id="ARBA00023270"/>
    </source>
</evidence>
<dbReference type="PANTHER" id="PTHR10889:SF1">
    <property type="entry name" value="DEOXYRIBOSE-PHOSPHATE ALDOLASE"/>
    <property type="match status" value="1"/>
</dbReference>
<dbReference type="Proteomes" id="UP000095651">
    <property type="component" value="Unassembled WGS sequence"/>
</dbReference>
<keyword evidence="3 7" id="KW-0456">Lyase</keyword>
<dbReference type="GO" id="GO:0016052">
    <property type="term" value="P:carbohydrate catabolic process"/>
    <property type="evidence" value="ECO:0007669"/>
    <property type="project" value="TreeGrafter"/>
</dbReference>
<dbReference type="NCBIfam" id="TIGR00126">
    <property type="entry name" value="deoC"/>
    <property type="match status" value="1"/>
</dbReference>
<dbReference type="FunFam" id="3.20.20.70:FF:000044">
    <property type="entry name" value="Deoxyribose-phosphate aldolase"/>
    <property type="match status" value="1"/>
</dbReference>
<comment type="subcellular location">
    <subcellularLocation>
        <location evidence="7">Cytoplasm</location>
    </subcellularLocation>
</comment>